<dbReference type="InterPro" id="IPR002880">
    <property type="entry name" value="Pyrv_Fd/Flavodoxin_OxRdtase_N"/>
</dbReference>
<sequence length="69" mass="7314">KDQMFLLGNEACALGAIAAGSRFMASYPITPASEVMEYMIKNMDKLGATIVQTEDEIAACMTAMGGVYA</sequence>
<protein>
    <submittedName>
        <fullName evidence="3">Pyruvate ferredoxin oxidoreductase, alpha subunit</fullName>
    </submittedName>
</protein>
<gene>
    <name evidence="3" type="ORF">Q604_UNBC03368G0001</name>
</gene>
<keyword evidence="1" id="KW-0560">Oxidoreductase</keyword>
<dbReference type="GO" id="GO:0016491">
    <property type="term" value="F:oxidoreductase activity"/>
    <property type="evidence" value="ECO:0007669"/>
    <property type="project" value="UniProtKB-KW"/>
</dbReference>
<dbReference type="Gene3D" id="3.40.50.970">
    <property type="match status" value="1"/>
</dbReference>
<reference evidence="3" key="1">
    <citation type="submission" date="2013-12" db="EMBL/GenBank/DDBJ databases">
        <title>A Varibaculum cambriense genome reconstructed from a premature infant gut community with otherwise low bacterial novelty that shifts toward anaerobic metabolism during the third week of life.</title>
        <authorList>
            <person name="Brown C.T."/>
            <person name="Sharon I."/>
            <person name="Thomas B.C."/>
            <person name="Castelle C.J."/>
            <person name="Morowitz M.J."/>
            <person name="Banfield J.F."/>
        </authorList>
    </citation>
    <scope>NUCLEOTIDE SEQUENCE</scope>
</reference>
<comment type="caution">
    <text evidence="3">The sequence shown here is derived from an EMBL/GenBank/DDBJ whole genome shotgun (WGS) entry which is preliminary data.</text>
</comment>
<evidence type="ECO:0000256" key="1">
    <source>
        <dbReference type="ARBA" id="ARBA00023002"/>
    </source>
</evidence>
<proteinExistence type="predicted"/>
<keyword evidence="3" id="KW-0670">Pyruvate</keyword>
<dbReference type="PANTHER" id="PTHR32154">
    <property type="entry name" value="PYRUVATE-FLAVODOXIN OXIDOREDUCTASE-RELATED"/>
    <property type="match status" value="1"/>
</dbReference>
<dbReference type="InterPro" id="IPR029061">
    <property type="entry name" value="THDP-binding"/>
</dbReference>
<dbReference type="EMBL" id="AZMM01003368">
    <property type="protein sequence ID" value="ETJ42661.1"/>
    <property type="molecule type" value="Genomic_DNA"/>
</dbReference>
<accession>W1YJX8</accession>
<feature type="non-terminal residue" evidence="3">
    <location>
        <position position="1"/>
    </location>
</feature>
<feature type="domain" description="Pyruvate flavodoxin/ferredoxin oxidoreductase pyrimidine binding" evidence="2">
    <location>
        <begin position="15"/>
        <end position="69"/>
    </location>
</feature>
<feature type="non-terminal residue" evidence="3">
    <location>
        <position position="69"/>
    </location>
</feature>
<evidence type="ECO:0000313" key="3">
    <source>
        <dbReference type="EMBL" id="ETJ42661.1"/>
    </source>
</evidence>
<dbReference type="AlphaFoldDB" id="W1YJX8"/>
<dbReference type="PANTHER" id="PTHR32154:SF20">
    <property type="entry name" value="2-OXOGLUTARATE OXIDOREDUCTASE SUBUNIT KORA"/>
    <property type="match status" value="1"/>
</dbReference>
<dbReference type="Pfam" id="PF01855">
    <property type="entry name" value="POR_N"/>
    <property type="match status" value="1"/>
</dbReference>
<evidence type="ECO:0000259" key="2">
    <source>
        <dbReference type="Pfam" id="PF01855"/>
    </source>
</evidence>
<name>W1YJX8_9ZZZZ</name>
<organism evidence="3">
    <name type="scientific">human gut metagenome</name>
    <dbReference type="NCBI Taxonomy" id="408170"/>
    <lineage>
        <taxon>unclassified sequences</taxon>
        <taxon>metagenomes</taxon>
        <taxon>organismal metagenomes</taxon>
    </lineage>
</organism>
<dbReference type="InterPro" id="IPR050722">
    <property type="entry name" value="Pyruvate:ferred/Flavod_OxRd"/>
</dbReference>
<dbReference type="SUPFAM" id="SSF52518">
    <property type="entry name" value="Thiamin diphosphate-binding fold (THDP-binding)"/>
    <property type="match status" value="1"/>
</dbReference>
<dbReference type="GO" id="GO:0006979">
    <property type="term" value="P:response to oxidative stress"/>
    <property type="evidence" value="ECO:0007669"/>
    <property type="project" value="TreeGrafter"/>
</dbReference>